<dbReference type="InterPro" id="IPR040896">
    <property type="entry name" value="RPN5_C"/>
</dbReference>
<dbReference type="InterPro" id="IPR036388">
    <property type="entry name" value="WH-like_DNA-bd_sf"/>
</dbReference>
<evidence type="ECO:0000256" key="1">
    <source>
        <dbReference type="ARBA" id="ARBA00006397"/>
    </source>
</evidence>
<dbReference type="InterPro" id="IPR040134">
    <property type="entry name" value="PSMD12/CSN4"/>
</dbReference>
<dbReference type="Gene3D" id="1.10.10.10">
    <property type="entry name" value="Winged helix-like DNA-binding domain superfamily/Winged helix DNA-binding domain"/>
    <property type="match status" value="1"/>
</dbReference>
<gene>
    <name evidence="5" type="ORF">IE81DRAFT_319414</name>
</gene>
<dbReference type="PROSITE" id="PS50250">
    <property type="entry name" value="PCI"/>
    <property type="match status" value="1"/>
</dbReference>
<comment type="similarity">
    <text evidence="1">Belongs to the proteasome subunit p55 family.</text>
</comment>
<dbReference type="RefSeq" id="XP_025373205.1">
    <property type="nucleotide sequence ID" value="XM_025512717.1"/>
</dbReference>
<proteinExistence type="inferred from homology"/>
<feature type="compositionally biased region" description="Basic and acidic residues" evidence="3">
    <location>
        <begin position="1"/>
        <end position="10"/>
    </location>
</feature>
<dbReference type="SUPFAM" id="SSF46785">
    <property type="entry name" value="Winged helix' DNA-binding domain"/>
    <property type="match status" value="1"/>
</dbReference>
<feature type="region of interest" description="Disordered" evidence="3">
    <location>
        <begin position="1"/>
        <end position="27"/>
    </location>
</feature>
<dbReference type="PANTHER" id="PTHR10855:SF1">
    <property type="entry name" value="26S PROTEASOME NON-ATPASE REGULATORY SUBUNIT 12"/>
    <property type="match status" value="1"/>
</dbReference>
<dbReference type="InterPro" id="IPR000717">
    <property type="entry name" value="PCI_dom"/>
</dbReference>
<dbReference type="InterPro" id="IPR054559">
    <property type="entry name" value="PSMD12-CSN4-like_N"/>
</dbReference>
<evidence type="ECO:0000256" key="3">
    <source>
        <dbReference type="SAM" id="MobiDB-lite"/>
    </source>
</evidence>
<dbReference type="STRING" id="1522189.A0A316WFK5"/>
<dbReference type="FunFam" id="1.10.10.10:FF:000070">
    <property type="entry name" value="26S proteasome non-ATPase regulatory subunit 12"/>
    <property type="match status" value="1"/>
</dbReference>
<evidence type="ECO:0000313" key="5">
    <source>
        <dbReference type="EMBL" id="PWN46045.1"/>
    </source>
</evidence>
<dbReference type="Pfam" id="PF01399">
    <property type="entry name" value="PCI"/>
    <property type="match status" value="1"/>
</dbReference>
<keyword evidence="6" id="KW-1185">Reference proteome</keyword>
<dbReference type="PANTHER" id="PTHR10855">
    <property type="entry name" value="26S PROTEASOME NON-ATPASE REGULATORY SUBUNIT 12/COP9 SIGNALOSOME COMPLEX SUBUNIT 4"/>
    <property type="match status" value="1"/>
</dbReference>
<dbReference type="GeneID" id="37034587"/>
<feature type="region of interest" description="Disordered" evidence="3">
    <location>
        <begin position="140"/>
        <end position="183"/>
    </location>
</feature>
<dbReference type="AlphaFoldDB" id="A0A316WFK5"/>
<dbReference type="InParanoid" id="A0A316WFK5"/>
<reference evidence="5 6" key="1">
    <citation type="journal article" date="2018" name="Mol. Biol. Evol.">
        <title>Broad Genomic Sampling Reveals a Smut Pathogenic Ancestry of the Fungal Clade Ustilaginomycotina.</title>
        <authorList>
            <person name="Kijpornyongpan T."/>
            <person name="Mondo S.J."/>
            <person name="Barry K."/>
            <person name="Sandor L."/>
            <person name="Lee J."/>
            <person name="Lipzen A."/>
            <person name="Pangilinan J."/>
            <person name="LaButti K."/>
            <person name="Hainaut M."/>
            <person name="Henrissat B."/>
            <person name="Grigoriev I.V."/>
            <person name="Spatafora J.W."/>
            <person name="Aime M.C."/>
        </authorList>
    </citation>
    <scope>NUCLEOTIDE SEQUENCE [LARGE SCALE GENOMIC DNA]</scope>
    <source>
        <strain evidence="5 6">MCA 4658</strain>
    </source>
</reference>
<dbReference type="FunCoup" id="A0A316WFK5">
    <property type="interactions" value="637"/>
</dbReference>
<sequence length="537" mass="60376">MNVTDKKQEADLSPEVDELEPQVRSLASSGKLTDALEKIATLEKRSRNAADLGSTTRLLLLSVLLIRSKPDLKSTNWQLLSETLSSLSRKHGQLKQAVTKMVQLSMYFLHPPGSSLVPSEEGPEDEEGDVEMKDVAADSIHGEKPGSSSQAKEASGQAKKGDRKPGQEKALEDKGEGAEDPKITKLIDEAKTIGDQGVTEDQRHKLIETLRTVTEGKIFVEVERARVTRLLASILAAKGDVSGAADVLQELAVETFGSMGRREKTDFILEQMRLNLERGDYARTNIVSRKVNTKFFDERRQQDLKLKFYELMIKYALHERKHLDVARYENAIFDTPRIKVDEQKVRQALQNVVVFLILSPYDNEQSDMMARIEQLEALDKVPEHKNLLKCFTTPELMRWPGIQELYGPLLRSTPTFAVGADGDYRWEELHKRVVEHNIRVVSKYYTKITLERLATLLDLSVEEAEKSLAALVTSATVWAKIDRPAGVVNFERRKETSEHLNAWSNDMGQLLGLVEKTCHLISREHAISKAGLVAAQQ</sequence>
<feature type="compositionally biased region" description="Basic and acidic residues" evidence="3">
    <location>
        <begin position="159"/>
        <end position="183"/>
    </location>
</feature>
<dbReference type="OrthoDB" id="268763at2759"/>
<evidence type="ECO:0000259" key="4">
    <source>
        <dbReference type="PROSITE" id="PS50250"/>
    </source>
</evidence>
<dbReference type="GO" id="GO:0008541">
    <property type="term" value="C:proteasome regulatory particle, lid subcomplex"/>
    <property type="evidence" value="ECO:0007669"/>
    <property type="project" value="TreeGrafter"/>
</dbReference>
<feature type="domain" description="PCI" evidence="4">
    <location>
        <begin position="324"/>
        <end position="495"/>
    </location>
</feature>
<organism evidence="5 6">
    <name type="scientific">Ceraceosorus guamensis</name>
    <dbReference type="NCBI Taxonomy" id="1522189"/>
    <lineage>
        <taxon>Eukaryota</taxon>
        <taxon>Fungi</taxon>
        <taxon>Dikarya</taxon>
        <taxon>Basidiomycota</taxon>
        <taxon>Ustilaginomycotina</taxon>
        <taxon>Exobasidiomycetes</taxon>
        <taxon>Ceraceosorales</taxon>
        <taxon>Ceraceosoraceae</taxon>
        <taxon>Ceraceosorus</taxon>
    </lineage>
</organism>
<dbReference type="InterPro" id="IPR036390">
    <property type="entry name" value="WH_DNA-bd_sf"/>
</dbReference>
<evidence type="ECO:0000256" key="2">
    <source>
        <dbReference type="ARBA" id="ARBA00022942"/>
    </source>
</evidence>
<evidence type="ECO:0000313" key="6">
    <source>
        <dbReference type="Proteomes" id="UP000245783"/>
    </source>
</evidence>
<dbReference type="Pfam" id="PF22241">
    <property type="entry name" value="PSMD12-CSN4_N"/>
    <property type="match status" value="2"/>
</dbReference>
<dbReference type="Proteomes" id="UP000245783">
    <property type="component" value="Unassembled WGS sequence"/>
</dbReference>
<dbReference type="GO" id="GO:0005737">
    <property type="term" value="C:cytoplasm"/>
    <property type="evidence" value="ECO:0007669"/>
    <property type="project" value="TreeGrafter"/>
</dbReference>
<dbReference type="GO" id="GO:0005634">
    <property type="term" value="C:nucleus"/>
    <property type="evidence" value="ECO:0007669"/>
    <property type="project" value="UniProtKB-ARBA"/>
</dbReference>
<name>A0A316WFK5_9BASI</name>
<dbReference type="Pfam" id="PF18098">
    <property type="entry name" value="RPN5_C"/>
    <property type="match status" value="1"/>
</dbReference>
<accession>A0A316WFK5</accession>
<protein>
    <submittedName>
        <fullName evidence="5">Putative RPN5-26S proteasome regulatory subunit</fullName>
    </submittedName>
</protein>
<dbReference type="SMART" id="SM00088">
    <property type="entry name" value="PINT"/>
    <property type="match status" value="1"/>
</dbReference>
<dbReference type="EMBL" id="KZ819352">
    <property type="protein sequence ID" value="PWN46045.1"/>
    <property type="molecule type" value="Genomic_DNA"/>
</dbReference>
<keyword evidence="2 5" id="KW-0647">Proteasome</keyword>